<dbReference type="EMBL" id="LXQA010196650">
    <property type="protein sequence ID" value="MCI32553.1"/>
    <property type="molecule type" value="Genomic_DNA"/>
</dbReference>
<accession>A0A392R7H3</accession>
<feature type="non-terminal residue" evidence="1">
    <location>
        <position position="24"/>
    </location>
</feature>
<keyword evidence="2" id="KW-1185">Reference proteome</keyword>
<reference evidence="1 2" key="1">
    <citation type="journal article" date="2018" name="Front. Plant Sci.">
        <title>Red Clover (Trifolium pratense) and Zigzag Clover (T. medium) - A Picture of Genomic Similarities and Differences.</title>
        <authorList>
            <person name="Dluhosova J."/>
            <person name="Istvanek J."/>
            <person name="Nedelnik J."/>
            <person name="Repkova J."/>
        </authorList>
    </citation>
    <scope>NUCLEOTIDE SEQUENCE [LARGE SCALE GENOMIC DNA]</scope>
    <source>
        <strain evidence="2">cv. 10/8</strain>
        <tissue evidence="1">Leaf</tissue>
    </source>
</reference>
<comment type="caution">
    <text evidence="1">The sequence shown here is derived from an EMBL/GenBank/DDBJ whole genome shotgun (WGS) entry which is preliminary data.</text>
</comment>
<sequence>MKEELCADLELNQVIDRNVGDLSG</sequence>
<evidence type="ECO:0000313" key="2">
    <source>
        <dbReference type="Proteomes" id="UP000265520"/>
    </source>
</evidence>
<dbReference type="AlphaFoldDB" id="A0A392R7H3"/>
<protein>
    <submittedName>
        <fullName evidence="1">ABC transporter E family member 2</fullName>
    </submittedName>
</protein>
<organism evidence="1 2">
    <name type="scientific">Trifolium medium</name>
    <dbReference type="NCBI Taxonomy" id="97028"/>
    <lineage>
        <taxon>Eukaryota</taxon>
        <taxon>Viridiplantae</taxon>
        <taxon>Streptophyta</taxon>
        <taxon>Embryophyta</taxon>
        <taxon>Tracheophyta</taxon>
        <taxon>Spermatophyta</taxon>
        <taxon>Magnoliopsida</taxon>
        <taxon>eudicotyledons</taxon>
        <taxon>Gunneridae</taxon>
        <taxon>Pentapetalae</taxon>
        <taxon>rosids</taxon>
        <taxon>fabids</taxon>
        <taxon>Fabales</taxon>
        <taxon>Fabaceae</taxon>
        <taxon>Papilionoideae</taxon>
        <taxon>50 kb inversion clade</taxon>
        <taxon>NPAAA clade</taxon>
        <taxon>Hologalegina</taxon>
        <taxon>IRL clade</taxon>
        <taxon>Trifolieae</taxon>
        <taxon>Trifolium</taxon>
    </lineage>
</organism>
<name>A0A392R7H3_9FABA</name>
<dbReference type="Proteomes" id="UP000265520">
    <property type="component" value="Unassembled WGS sequence"/>
</dbReference>
<proteinExistence type="predicted"/>
<evidence type="ECO:0000313" key="1">
    <source>
        <dbReference type="EMBL" id="MCI32553.1"/>
    </source>
</evidence>